<feature type="domain" description="BTB" evidence="8">
    <location>
        <begin position="379"/>
        <end position="447"/>
    </location>
</feature>
<evidence type="ECO:0000259" key="9">
    <source>
        <dbReference type="PROSITE" id="PS51649"/>
    </source>
</evidence>
<evidence type="ECO:0000313" key="11">
    <source>
        <dbReference type="Proteomes" id="UP001386955"/>
    </source>
</evidence>
<dbReference type="PROSITE" id="PS50097">
    <property type="entry name" value="BTB"/>
    <property type="match status" value="1"/>
</dbReference>
<dbReference type="GO" id="GO:0012505">
    <property type="term" value="C:endomembrane system"/>
    <property type="evidence" value="ECO:0007669"/>
    <property type="project" value="UniProtKB-SubCell"/>
</dbReference>
<reference evidence="10 11" key="1">
    <citation type="submission" date="2024-01" db="EMBL/GenBank/DDBJ databases">
        <title>The genomes of 5 underutilized Papilionoideae crops provide insights into root nodulation and disease resistanc.</title>
        <authorList>
            <person name="Jiang F."/>
        </authorList>
    </citation>
    <scope>NUCLEOTIDE SEQUENCE [LARGE SCALE GENOMIC DNA]</scope>
    <source>
        <strain evidence="10">DUOXIRENSHENG_FW03</strain>
        <tissue evidence="10">Leaves</tissue>
    </source>
</reference>
<dbReference type="InterPro" id="IPR047214">
    <property type="entry name" value="TPP_PDC_IPDC"/>
</dbReference>
<feature type="compositionally biased region" description="Basic residues" evidence="7">
    <location>
        <begin position="995"/>
        <end position="1005"/>
    </location>
</feature>
<keyword evidence="11" id="KW-1185">Reference proteome</keyword>
<dbReference type="Proteomes" id="UP001386955">
    <property type="component" value="Unassembled WGS sequence"/>
</dbReference>
<dbReference type="PROSITE" id="PS51649">
    <property type="entry name" value="NPH3"/>
    <property type="match status" value="1"/>
</dbReference>
<dbReference type="FunFam" id="3.40.50.970:FF:000024">
    <property type="entry name" value="Pyruvate decarboxylase isozyme"/>
    <property type="match status" value="1"/>
</dbReference>
<dbReference type="Pfam" id="PF03000">
    <property type="entry name" value="NPH3"/>
    <property type="match status" value="1"/>
</dbReference>
<proteinExistence type="inferred from homology"/>
<keyword evidence="4" id="KW-0786">Thiamine pyrophosphate</keyword>
<dbReference type="GO" id="GO:0030976">
    <property type="term" value="F:thiamine pyrophosphate binding"/>
    <property type="evidence" value="ECO:0007669"/>
    <property type="project" value="InterPro"/>
</dbReference>
<dbReference type="InterPro" id="IPR012001">
    <property type="entry name" value="Thiamin_PyroP_enz_TPP-bd_dom"/>
</dbReference>
<comment type="caution">
    <text evidence="10">The sequence shown here is derived from an EMBL/GenBank/DDBJ whole genome shotgun (WGS) entry which is preliminary data.</text>
</comment>
<dbReference type="Pfam" id="PF02776">
    <property type="entry name" value="TPP_enzyme_N"/>
    <property type="match status" value="1"/>
</dbReference>
<dbReference type="InterPro" id="IPR011333">
    <property type="entry name" value="SKP1/BTB/POZ_sf"/>
</dbReference>
<evidence type="ECO:0000313" key="10">
    <source>
        <dbReference type="EMBL" id="KAK7412159.1"/>
    </source>
</evidence>
<dbReference type="InterPro" id="IPR011766">
    <property type="entry name" value="TPP_enzyme_TPP-bd"/>
</dbReference>
<evidence type="ECO:0000256" key="6">
    <source>
        <dbReference type="SAM" id="Coils"/>
    </source>
</evidence>
<dbReference type="InterPro" id="IPR029061">
    <property type="entry name" value="THDP-binding"/>
</dbReference>
<dbReference type="SUPFAM" id="SSF54695">
    <property type="entry name" value="POZ domain"/>
    <property type="match status" value="1"/>
</dbReference>
<feature type="region of interest" description="Disordered" evidence="7">
    <location>
        <begin position="976"/>
        <end position="1005"/>
    </location>
</feature>
<evidence type="ECO:0000259" key="8">
    <source>
        <dbReference type="PROSITE" id="PS50097"/>
    </source>
</evidence>
<dbReference type="AlphaFoldDB" id="A0AAN9T1E5"/>
<keyword evidence="6" id="KW-0175">Coiled coil</keyword>
<dbReference type="InterPro" id="IPR027356">
    <property type="entry name" value="NPH3_dom"/>
</dbReference>
<sequence length="1005" mass="111231">MTYTDILILETQKLTAQGESFFVSMSIKKCGGCGGEDASAACIICKGVAACVVTYNVGALSILNAIAGAYSEDLPIICIVGGPNSNDYCTNRILHHSIGIPDYTQELRCFQPVTCHQKLKLPQGCGYECQMQYGSIGWSVGATLGYAQAAASHKRLIACIGDGSFQMTAQEVSTMLRCGQNSIIFLINNGGYTTEVEIHDGPYNVIKNWNYSGLIETLDNGEGNCWTAKVHCEEELKEAIETAMGSKKKSLCFIEVIVHRDDTSKELLQLGCRAAAFGIRGTTGTMECKYFHTIQAVHIMAKHIQLSGEVFVNKGTVPEKSRALHSVDPVFSMWESESESAAGGHKYGGGLLTSSNHGVNTEGFVQRGHSWYVATDIPSDFLVQIGEVNFHLHKYPLVSRSGKVSRVIYESHDRDLNKIVMDDIPGGAEAFELAAKFCYGIAVDLTAANISGLRCSAEYLEMTEDLEEGNLIFKAEAFLSYVVLSSWRDSIVVLKSCEKLSPWAENLQIVRRCSESIAWKACANPKGIRWSYTGKTEKTSSPKWNDMNDSSPSRNQQVPPDWWFEDASILRIDHFVRVITAIKVKGMRFELVGAAIMHYATKWLPGLISDTAIPGDEASNCSMSHSSSSGGSSWKGGFHMVLTGTKDEASSLQAKEQRMIIESLVSIIPPQKDSVSCTFLLRLLRIAIMLKVAPALVTELEKRVGMQFEQATLADLLIPSYNQGETMYDVDLVQRLLEHFIVQEQTESSSPSRHSFSDKQHMGIGGVLNAKARVARLVDSYLTEVSRDRNLSLTKFQVLAEALPESARTCDDGLYRAIDSYLKAHPTLSEHERKRLCRVMDCQKLSIDACLHAAQNERLPLRVVVQVLFAEQVKISNALASTSVKDVESESHAMVTNRKTLLEGTPQSFQEGWTGAKKDINTLKFELASVKAKYMELQNDMASLQKQFDKMLKQKHTSAWSSGWKKLSKLGRTAHVIENQDDSPKVPDSVEQNRKITRRWRNSIS</sequence>
<comment type="similarity">
    <text evidence="5">Belongs to the NPH3 family.</text>
</comment>
<evidence type="ECO:0008006" key="12">
    <source>
        <dbReference type="Google" id="ProtNLM"/>
    </source>
</evidence>
<evidence type="ECO:0000256" key="1">
    <source>
        <dbReference type="ARBA" id="ARBA00004184"/>
    </source>
</evidence>
<comment type="subcellular location">
    <subcellularLocation>
        <location evidence="1">Endomembrane system</location>
        <topology evidence="1">Peripheral membrane protein</topology>
    </subcellularLocation>
</comment>
<dbReference type="PANTHER" id="PTHR32370">
    <property type="entry name" value="OS12G0117600 PROTEIN"/>
    <property type="match status" value="1"/>
</dbReference>
<evidence type="ECO:0000256" key="5">
    <source>
        <dbReference type="PROSITE-ProRule" id="PRU00982"/>
    </source>
</evidence>
<gene>
    <name evidence="10" type="ORF">VNO78_03608</name>
</gene>
<protein>
    <recommendedName>
        <fullName evidence="12">Pyruvate decarboxylase</fullName>
    </recommendedName>
</protein>
<evidence type="ECO:0000256" key="7">
    <source>
        <dbReference type="SAM" id="MobiDB-lite"/>
    </source>
</evidence>
<dbReference type="Pfam" id="PF02775">
    <property type="entry name" value="TPP_enzyme_C"/>
    <property type="match status" value="1"/>
</dbReference>
<comment type="pathway">
    <text evidence="2">Protein modification; protein ubiquitination.</text>
</comment>
<dbReference type="InterPro" id="IPR000210">
    <property type="entry name" value="BTB/POZ_dom"/>
</dbReference>
<name>A0AAN9T1E5_PSOTE</name>
<organism evidence="10 11">
    <name type="scientific">Psophocarpus tetragonolobus</name>
    <name type="common">Winged bean</name>
    <name type="synonym">Dolichos tetragonolobus</name>
    <dbReference type="NCBI Taxonomy" id="3891"/>
    <lineage>
        <taxon>Eukaryota</taxon>
        <taxon>Viridiplantae</taxon>
        <taxon>Streptophyta</taxon>
        <taxon>Embryophyta</taxon>
        <taxon>Tracheophyta</taxon>
        <taxon>Spermatophyta</taxon>
        <taxon>Magnoliopsida</taxon>
        <taxon>eudicotyledons</taxon>
        <taxon>Gunneridae</taxon>
        <taxon>Pentapetalae</taxon>
        <taxon>rosids</taxon>
        <taxon>fabids</taxon>
        <taxon>Fabales</taxon>
        <taxon>Fabaceae</taxon>
        <taxon>Papilionoideae</taxon>
        <taxon>50 kb inversion clade</taxon>
        <taxon>NPAAA clade</taxon>
        <taxon>indigoferoid/millettioid clade</taxon>
        <taxon>Phaseoleae</taxon>
        <taxon>Psophocarpus</taxon>
    </lineage>
</organism>
<feature type="region of interest" description="Disordered" evidence="7">
    <location>
        <begin position="533"/>
        <end position="557"/>
    </location>
</feature>
<evidence type="ECO:0000256" key="3">
    <source>
        <dbReference type="ARBA" id="ARBA00022786"/>
    </source>
</evidence>
<dbReference type="CDD" id="cd02005">
    <property type="entry name" value="TPP_PDC_IPDC"/>
    <property type="match status" value="1"/>
</dbReference>
<dbReference type="CDD" id="cd18312">
    <property type="entry name" value="BTB_POZ_NPY3-like"/>
    <property type="match status" value="1"/>
</dbReference>
<dbReference type="Gene3D" id="3.40.50.970">
    <property type="match status" value="1"/>
</dbReference>
<accession>A0AAN9T1E5</accession>
<evidence type="ECO:0000256" key="2">
    <source>
        <dbReference type="ARBA" id="ARBA00004906"/>
    </source>
</evidence>
<dbReference type="GO" id="GO:0003824">
    <property type="term" value="F:catalytic activity"/>
    <property type="evidence" value="ECO:0007669"/>
    <property type="project" value="InterPro"/>
</dbReference>
<dbReference type="EMBL" id="JAYMYS010000001">
    <property type="protein sequence ID" value="KAK7412159.1"/>
    <property type="molecule type" value="Genomic_DNA"/>
</dbReference>
<dbReference type="Gene3D" id="3.30.710.10">
    <property type="entry name" value="Potassium Channel Kv1.1, Chain A"/>
    <property type="match status" value="1"/>
</dbReference>
<dbReference type="InterPro" id="IPR043454">
    <property type="entry name" value="NPH3/RPT2-like"/>
</dbReference>
<feature type="coiled-coil region" evidence="6">
    <location>
        <begin position="920"/>
        <end position="954"/>
    </location>
</feature>
<keyword evidence="3" id="KW-0833">Ubl conjugation pathway</keyword>
<dbReference type="SUPFAM" id="SSF52518">
    <property type="entry name" value="Thiamin diphosphate-binding fold (THDP-binding)"/>
    <property type="match status" value="2"/>
</dbReference>
<evidence type="ECO:0000256" key="4">
    <source>
        <dbReference type="ARBA" id="ARBA00023052"/>
    </source>
</evidence>
<feature type="domain" description="NPH3" evidence="9">
    <location>
        <begin position="561"/>
        <end position="874"/>
    </location>
</feature>
<feature type="compositionally biased region" description="Polar residues" evidence="7">
    <location>
        <begin position="541"/>
        <end position="557"/>
    </location>
</feature>